<evidence type="ECO:0000256" key="6">
    <source>
        <dbReference type="ARBA" id="ARBA00023128"/>
    </source>
</evidence>
<dbReference type="RefSeq" id="XP_003061846.1">
    <property type="nucleotide sequence ID" value="XM_003061800.1"/>
</dbReference>
<evidence type="ECO:0000256" key="8">
    <source>
        <dbReference type="PROSITE-ProRule" id="PRU00282"/>
    </source>
</evidence>
<feature type="repeat" description="Solcar" evidence="8">
    <location>
        <begin position="203"/>
        <end position="289"/>
    </location>
</feature>
<dbReference type="KEGG" id="mpp:MICPUCDRAFT_63142"/>
<keyword evidence="7 8" id="KW-0472">Membrane</keyword>
<organism evidence="11">
    <name type="scientific">Micromonas pusilla (strain CCMP1545)</name>
    <name type="common">Picoplanktonic green alga</name>
    <dbReference type="NCBI Taxonomy" id="564608"/>
    <lineage>
        <taxon>Eukaryota</taxon>
        <taxon>Viridiplantae</taxon>
        <taxon>Chlorophyta</taxon>
        <taxon>Mamiellophyceae</taxon>
        <taxon>Mamiellales</taxon>
        <taxon>Mamiellaceae</taxon>
        <taxon>Micromonas</taxon>
    </lineage>
</organism>
<proteinExistence type="inferred from homology"/>
<dbReference type="eggNOG" id="KOG0754">
    <property type="taxonomic scope" value="Eukaryota"/>
</dbReference>
<keyword evidence="4" id="KW-0999">Mitochondrion inner membrane</keyword>
<evidence type="ECO:0000256" key="3">
    <source>
        <dbReference type="ARBA" id="ARBA00022692"/>
    </source>
</evidence>
<dbReference type="OrthoDB" id="44467at2759"/>
<dbReference type="EMBL" id="GG663744">
    <property type="protein sequence ID" value="EEH54476.1"/>
    <property type="molecule type" value="Genomic_DNA"/>
</dbReference>
<dbReference type="GeneID" id="9687022"/>
<dbReference type="AlphaFoldDB" id="C1N1M1"/>
<dbReference type="PROSITE" id="PS50920">
    <property type="entry name" value="SOLCAR"/>
    <property type="match status" value="2"/>
</dbReference>
<reference evidence="10 11" key="1">
    <citation type="journal article" date="2009" name="Science">
        <title>Green evolution and dynamic adaptations revealed by genomes of the marine picoeukaryotes Micromonas.</title>
        <authorList>
            <person name="Worden A.Z."/>
            <person name="Lee J.H."/>
            <person name="Mock T."/>
            <person name="Rouze P."/>
            <person name="Simmons M.P."/>
            <person name="Aerts A.L."/>
            <person name="Allen A.E."/>
            <person name="Cuvelier M.L."/>
            <person name="Derelle E."/>
            <person name="Everett M.V."/>
            <person name="Foulon E."/>
            <person name="Grimwood J."/>
            <person name="Gundlach H."/>
            <person name="Henrissat B."/>
            <person name="Napoli C."/>
            <person name="McDonald S.M."/>
            <person name="Parker M.S."/>
            <person name="Rombauts S."/>
            <person name="Salamov A."/>
            <person name="Von Dassow P."/>
            <person name="Badger J.H."/>
            <person name="Coutinho P.M."/>
            <person name="Demir E."/>
            <person name="Dubchak I."/>
            <person name="Gentemann C."/>
            <person name="Eikrem W."/>
            <person name="Gready J.E."/>
            <person name="John U."/>
            <person name="Lanier W."/>
            <person name="Lindquist E.A."/>
            <person name="Lucas S."/>
            <person name="Mayer K.F."/>
            <person name="Moreau H."/>
            <person name="Not F."/>
            <person name="Otillar R."/>
            <person name="Panaud O."/>
            <person name="Pangilinan J."/>
            <person name="Paulsen I."/>
            <person name="Piegu B."/>
            <person name="Poliakov A."/>
            <person name="Robbens S."/>
            <person name="Schmutz J."/>
            <person name="Toulza E."/>
            <person name="Wyss T."/>
            <person name="Zelensky A."/>
            <person name="Zhou K."/>
            <person name="Armbrust E.V."/>
            <person name="Bhattacharya D."/>
            <person name="Goodenough U.W."/>
            <person name="Van de Peer Y."/>
            <person name="Grigoriev I.V."/>
        </authorList>
    </citation>
    <scope>NUCLEOTIDE SEQUENCE [LARGE SCALE GENOMIC DNA]</scope>
    <source>
        <strain evidence="10 11">CCMP1545</strain>
    </source>
</reference>
<dbReference type="PANTHER" id="PTHR45678">
    <property type="entry name" value="MITOCHONDRIAL 2-OXODICARBOXYLATE CARRIER 1-RELATED"/>
    <property type="match status" value="1"/>
</dbReference>
<keyword evidence="9" id="KW-0813">Transport</keyword>
<keyword evidence="3 8" id="KW-0812">Transmembrane</keyword>
<dbReference type="InterPro" id="IPR018108">
    <property type="entry name" value="MCP_transmembrane"/>
</dbReference>
<dbReference type="GO" id="GO:0022857">
    <property type="term" value="F:transmembrane transporter activity"/>
    <property type="evidence" value="ECO:0007669"/>
    <property type="project" value="TreeGrafter"/>
</dbReference>
<keyword evidence="11" id="KW-1185">Reference proteome</keyword>
<dbReference type="SUPFAM" id="SSF103506">
    <property type="entry name" value="Mitochondrial carrier"/>
    <property type="match status" value="1"/>
</dbReference>
<protein>
    <submittedName>
        <fullName evidence="10">Mitochondrial carrier family</fullName>
    </submittedName>
</protein>
<evidence type="ECO:0000256" key="7">
    <source>
        <dbReference type="ARBA" id="ARBA00023136"/>
    </source>
</evidence>
<dbReference type="PANTHER" id="PTHR45678:SF9">
    <property type="entry name" value="CALCIUM-BINDING MITOCHONDRIAL CARRIER PROTEIN ARALAR1"/>
    <property type="match status" value="1"/>
</dbReference>
<gene>
    <name evidence="10" type="ORF">MICPUCDRAFT_63142</name>
</gene>
<evidence type="ECO:0000313" key="10">
    <source>
        <dbReference type="EMBL" id="EEH54476.1"/>
    </source>
</evidence>
<evidence type="ECO:0000256" key="9">
    <source>
        <dbReference type="RuleBase" id="RU000488"/>
    </source>
</evidence>
<dbReference type="Gene3D" id="1.50.40.10">
    <property type="entry name" value="Mitochondrial carrier domain"/>
    <property type="match status" value="1"/>
</dbReference>
<comment type="subcellular location">
    <subcellularLocation>
        <location evidence="1">Mitochondrion inner membrane</location>
        <topology evidence="1">Multi-pass membrane protein</topology>
    </subcellularLocation>
</comment>
<feature type="repeat" description="Solcar" evidence="8">
    <location>
        <begin position="110"/>
        <end position="192"/>
    </location>
</feature>
<dbReference type="OMA" id="RYGRMVC"/>
<evidence type="ECO:0000313" key="11">
    <source>
        <dbReference type="Proteomes" id="UP000001876"/>
    </source>
</evidence>
<dbReference type="InterPro" id="IPR051028">
    <property type="entry name" value="Mito_Solute_Carrier"/>
</dbReference>
<evidence type="ECO:0000256" key="2">
    <source>
        <dbReference type="ARBA" id="ARBA00006375"/>
    </source>
</evidence>
<dbReference type="GO" id="GO:0005743">
    <property type="term" value="C:mitochondrial inner membrane"/>
    <property type="evidence" value="ECO:0007669"/>
    <property type="project" value="UniProtKB-SubCell"/>
</dbReference>
<sequence>MFTSSDALSPLRTATPFAASAIEGKRRRATLSDAENLAVGAFGGIVETCVQMPLITFKICVQSGKPLPSNVAGWYRGVVAAAAPIAPITAIQVAVNGAIERSVTGGVRDASSVERIGVAMAAGATSSILYSPVDLIVIQQQKRGLDSAAATIKAIASEHGALALCRGLSACVVREAIYTAGYLGLAPIATESLVKSVDYFKENELTASIVGSCVGGTVAAVLTHPVDTAKTCVQSDMAGGTYPNARSALMSVYNAKGIKALYGGGLARTARLCGAFFIINTIRDRVVTWKTDREEAAAAGGA</sequence>
<dbReference type="Proteomes" id="UP000001876">
    <property type="component" value="Unassembled WGS sequence"/>
</dbReference>
<evidence type="ECO:0000256" key="4">
    <source>
        <dbReference type="ARBA" id="ARBA00022792"/>
    </source>
</evidence>
<dbReference type="InterPro" id="IPR023395">
    <property type="entry name" value="MCP_dom_sf"/>
</dbReference>
<accession>C1N1M1</accession>
<name>C1N1M1_MICPC</name>
<keyword evidence="6" id="KW-0496">Mitochondrion</keyword>
<dbReference type="Pfam" id="PF00153">
    <property type="entry name" value="Mito_carr"/>
    <property type="match status" value="2"/>
</dbReference>
<evidence type="ECO:0000256" key="1">
    <source>
        <dbReference type="ARBA" id="ARBA00004448"/>
    </source>
</evidence>
<comment type="similarity">
    <text evidence="2 9">Belongs to the mitochondrial carrier (TC 2.A.29) family.</text>
</comment>
<keyword evidence="5" id="KW-1133">Transmembrane helix</keyword>
<evidence type="ECO:0000256" key="5">
    <source>
        <dbReference type="ARBA" id="ARBA00022989"/>
    </source>
</evidence>